<dbReference type="CDD" id="cd02440">
    <property type="entry name" value="AdoMet_MTases"/>
    <property type="match status" value="1"/>
</dbReference>
<feature type="binding site" evidence="5">
    <location>
        <position position="93"/>
    </location>
    <ligand>
        <name>S-adenosyl-L-methionine</name>
        <dbReference type="ChEBI" id="CHEBI:59789"/>
    </ligand>
</feature>
<dbReference type="NCBIfam" id="TIGR01983">
    <property type="entry name" value="UbiG"/>
    <property type="match status" value="1"/>
</dbReference>
<name>A0A2K9LFJ1_9GAMM</name>
<protein>
    <recommendedName>
        <fullName evidence="5">Ubiquinone biosynthesis O-methyltransferase</fullName>
    </recommendedName>
    <alternativeName>
        <fullName evidence="5">2-polyprenyl-6-hydroxyphenol methylase</fullName>
        <ecNumber evidence="5">2.1.1.222</ecNumber>
    </alternativeName>
    <alternativeName>
        <fullName evidence="5">3-demethylubiquinone 3-O-methyltransferase</fullName>
        <ecNumber evidence="5">2.1.1.64</ecNumber>
    </alternativeName>
</protein>
<organism evidence="6 7">
    <name type="scientific">Ketobacter alkanivorans</name>
    <dbReference type="NCBI Taxonomy" id="1917421"/>
    <lineage>
        <taxon>Bacteria</taxon>
        <taxon>Pseudomonadati</taxon>
        <taxon>Pseudomonadota</taxon>
        <taxon>Gammaproteobacteria</taxon>
        <taxon>Pseudomonadales</taxon>
        <taxon>Ketobacteraceae</taxon>
        <taxon>Ketobacter</taxon>
    </lineage>
</organism>
<dbReference type="InterPro" id="IPR010233">
    <property type="entry name" value="UbiG_MeTrfase"/>
</dbReference>
<gene>
    <name evidence="5" type="primary">ubiG</name>
    <name evidence="6" type="ORF">Kalk_00125</name>
</gene>
<dbReference type="RefSeq" id="WP_101892287.1">
    <property type="nucleotide sequence ID" value="NZ_CP022684.1"/>
</dbReference>
<evidence type="ECO:0000256" key="3">
    <source>
        <dbReference type="ARBA" id="ARBA00022688"/>
    </source>
</evidence>
<feature type="binding site" evidence="5">
    <location>
        <position position="133"/>
    </location>
    <ligand>
        <name>S-adenosyl-L-methionine</name>
        <dbReference type="ChEBI" id="CHEBI:59789"/>
    </ligand>
</feature>
<evidence type="ECO:0000256" key="4">
    <source>
        <dbReference type="ARBA" id="ARBA00022691"/>
    </source>
</evidence>
<evidence type="ECO:0000256" key="5">
    <source>
        <dbReference type="HAMAP-Rule" id="MF_00472"/>
    </source>
</evidence>
<comment type="catalytic activity">
    <reaction evidence="5">
        <text>a 3-(all-trans-polyprenyl)benzene-1,2-diol + S-adenosyl-L-methionine = a 2-methoxy-6-(all-trans-polyprenyl)phenol + S-adenosyl-L-homocysteine + H(+)</text>
        <dbReference type="Rhea" id="RHEA:31411"/>
        <dbReference type="Rhea" id="RHEA-COMP:9550"/>
        <dbReference type="Rhea" id="RHEA-COMP:9551"/>
        <dbReference type="ChEBI" id="CHEBI:15378"/>
        <dbReference type="ChEBI" id="CHEBI:57856"/>
        <dbReference type="ChEBI" id="CHEBI:59789"/>
        <dbReference type="ChEBI" id="CHEBI:62729"/>
        <dbReference type="ChEBI" id="CHEBI:62731"/>
        <dbReference type="EC" id="2.1.1.222"/>
    </reaction>
</comment>
<evidence type="ECO:0000256" key="1">
    <source>
        <dbReference type="ARBA" id="ARBA00022603"/>
    </source>
</evidence>
<dbReference type="GO" id="GO:0102208">
    <property type="term" value="F:2-polyprenyl-6-hydroxyphenol methylase activity"/>
    <property type="evidence" value="ECO:0007669"/>
    <property type="project" value="UniProtKB-EC"/>
</dbReference>
<dbReference type="SUPFAM" id="SSF53335">
    <property type="entry name" value="S-adenosyl-L-methionine-dependent methyltransferases"/>
    <property type="match status" value="1"/>
</dbReference>
<evidence type="ECO:0000313" key="6">
    <source>
        <dbReference type="EMBL" id="AUM10941.1"/>
    </source>
</evidence>
<comment type="similarity">
    <text evidence="5">Belongs to the methyltransferase superfamily. UbiG/COQ3 family.</text>
</comment>
<keyword evidence="1 5" id="KW-0489">Methyltransferase</keyword>
<dbReference type="GO" id="GO:0010420">
    <property type="term" value="F:polyprenyldihydroxybenzoate methyltransferase activity"/>
    <property type="evidence" value="ECO:0007669"/>
    <property type="project" value="InterPro"/>
</dbReference>
<feature type="binding site" evidence="5">
    <location>
        <position position="41"/>
    </location>
    <ligand>
        <name>S-adenosyl-L-methionine</name>
        <dbReference type="ChEBI" id="CHEBI:59789"/>
    </ligand>
</feature>
<dbReference type="GO" id="GO:0061542">
    <property type="term" value="F:3-demethylubiquinol 3-O-methyltransferase activity"/>
    <property type="evidence" value="ECO:0007669"/>
    <property type="project" value="UniProtKB-UniRule"/>
</dbReference>
<dbReference type="AlphaFoldDB" id="A0A2K9LFJ1"/>
<dbReference type="Pfam" id="PF13489">
    <property type="entry name" value="Methyltransf_23"/>
    <property type="match status" value="1"/>
</dbReference>
<evidence type="ECO:0000256" key="2">
    <source>
        <dbReference type="ARBA" id="ARBA00022679"/>
    </source>
</evidence>
<keyword evidence="3 5" id="KW-0831">Ubiquinone biosynthesis</keyword>
<dbReference type="PANTHER" id="PTHR43464">
    <property type="entry name" value="METHYLTRANSFERASE"/>
    <property type="match status" value="1"/>
</dbReference>
<keyword evidence="4 5" id="KW-0949">S-adenosyl-L-methionine</keyword>
<feature type="binding site" evidence="5">
    <location>
        <position position="72"/>
    </location>
    <ligand>
        <name>S-adenosyl-L-methionine</name>
        <dbReference type="ChEBI" id="CHEBI:59789"/>
    </ligand>
</feature>
<keyword evidence="2 5" id="KW-0808">Transferase</keyword>
<dbReference type="InterPro" id="IPR029063">
    <property type="entry name" value="SAM-dependent_MTases_sf"/>
</dbReference>
<reference evidence="7" key="1">
    <citation type="submission" date="2017-08" db="EMBL/GenBank/DDBJ databases">
        <title>Direct submision.</title>
        <authorList>
            <person name="Kim S.-J."/>
            <person name="Rhee S.-K."/>
        </authorList>
    </citation>
    <scope>NUCLEOTIDE SEQUENCE [LARGE SCALE GENOMIC DNA]</scope>
    <source>
        <strain evidence="7">GI5</strain>
    </source>
</reference>
<dbReference type="EMBL" id="CP022684">
    <property type="protein sequence ID" value="AUM10941.1"/>
    <property type="molecule type" value="Genomic_DNA"/>
</dbReference>
<accession>A0A2K9LFJ1</accession>
<evidence type="ECO:0000313" key="7">
    <source>
        <dbReference type="Proteomes" id="UP000235116"/>
    </source>
</evidence>
<comment type="catalytic activity">
    <reaction evidence="5">
        <text>a 3-demethylubiquinol + S-adenosyl-L-methionine = a ubiquinol + S-adenosyl-L-homocysteine + H(+)</text>
        <dbReference type="Rhea" id="RHEA:44380"/>
        <dbReference type="Rhea" id="RHEA-COMP:9566"/>
        <dbReference type="Rhea" id="RHEA-COMP:10914"/>
        <dbReference type="ChEBI" id="CHEBI:15378"/>
        <dbReference type="ChEBI" id="CHEBI:17976"/>
        <dbReference type="ChEBI" id="CHEBI:57856"/>
        <dbReference type="ChEBI" id="CHEBI:59789"/>
        <dbReference type="ChEBI" id="CHEBI:84422"/>
        <dbReference type="EC" id="2.1.1.64"/>
    </reaction>
</comment>
<dbReference type="GO" id="GO:0032259">
    <property type="term" value="P:methylation"/>
    <property type="evidence" value="ECO:0007669"/>
    <property type="project" value="UniProtKB-KW"/>
</dbReference>
<dbReference type="EC" id="2.1.1.222" evidence="5"/>
<comment type="function">
    <text evidence="5">O-methyltransferase that catalyzes the 2 O-methylation steps in the ubiquinone biosynthetic pathway.</text>
</comment>
<dbReference type="Gene3D" id="3.40.50.150">
    <property type="entry name" value="Vaccinia Virus protein VP39"/>
    <property type="match status" value="1"/>
</dbReference>
<sequence length="249" mass="27929">MTNPRPTTSDPAEIQRFNQLATTWWNPDGPMWPLHLLNRFRVEVILDVLHEQGTIDRYQPKPLAGKSVLDIGCGGGILSEALCRLGAQVTATDTAANSINIAKQHATSAKLNIHYHCTDITNLSEQFDLVFNLEVVEHVTDLRAFMNSSCERVADGGSLFLSTINKSLKSYLFAIIGAEYVLRLLPKGTHQWSKFVTPHKMQNLLSEQGLQLFWRSGVSLNPFNKQYKLVQSEAVNYMMAANKPRDSSR</sequence>
<proteinExistence type="inferred from homology"/>
<dbReference type="UniPathway" id="UPA00232"/>
<dbReference type="EC" id="2.1.1.64" evidence="5"/>
<dbReference type="KEGG" id="kak:Kalk_00125"/>
<keyword evidence="7" id="KW-1185">Reference proteome</keyword>
<dbReference type="PANTHER" id="PTHR43464:SF19">
    <property type="entry name" value="UBIQUINONE BIOSYNTHESIS O-METHYLTRANSFERASE, MITOCHONDRIAL"/>
    <property type="match status" value="1"/>
</dbReference>
<dbReference type="OrthoDB" id="9801538at2"/>
<comment type="pathway">
    <text evidence="5">Cofactor biosynthesis; ubiquinone biosynthesis.</text>
</comment>
<dbReference type="HAMAP" id="MF_00472">
    <property type="entry name" value="UbiG"/>
    <property type="match status" value="1"/>
</dbReference>
<dbReference type="Proteomes" id="UP000235116">
    <property type="component" value="Chromosome"/>
</dbReference>